<dbReference type="RefSeq" id="WP_283369902.1">
    <property type="nucleotide sequence ID" value="NZ_JASHID010000006.1"/>
</dbReference>
<dbReference type="EMBL" id="JASHID010000006">
    <property type="protein sequence ID" value="MDI9864773.1"/>
    <property type="molecule type" value="Genomic_DNA"/>
</dbReference>
<gene>
    <name evidence="1" type="ORF">QM480_10590</name>
</gene>
<evidence type="ECO:0000313" key="1">
    <source>
        <dbReference type="EMBL" id="MDI9864773.1"/>
    </source>
</evidence>
<evidence type="ECO:0000313" key="2">
    <source>
        <dbReference type="Proteomes" id="UP001236569"/>
    </source>
</evidence>
<organism evidence="1 2">
    <name type="scientific">Flectobacillus longus</name>
    <dbReference type="NCBI Taxonomy" id="2984207"/>
    <lineage>
        <taxon>Bacteria</taxon>
        <taxon>Pseudomonadati</taxon>
        <taxon>Bacteroidota</taxon>
        <taxon>Cytophagia</taxon>
        <taxon>Cytophagales</taxon>
        <taxon>Flectobacillaceae</taxon>
        <taxon>Flectobacillus</taxon>
    </lineage>
</organism>
<reference evidence="1 2" key="1">
    <citation type="submission" date="2023-05" db="EMBL/GenBank/DDBJ databases">
        <title>Novel species of genus Flectobacillus isolated from stream in China.</title>
        <authorList>
            <person name="Lu H."/>
        </authorList>
    </citation>
    <scope>NUCLEOTIDE SEQUENCE [LARGE SCALE GENOMIC DNA]</scope>
    <source>
        <strain evidence="1 2">DC10W</strain>
    </source>
</reference>
<sequence>MRKISALLFMLGIANVGISQIYLERKDGRIIFDGQAVEAEGTVFVPQEFTKGYVIQNGKKLDIAKVRLNTYDNRLEYQEGDLVKLFTLPVTEYGFDGEDGGVRLFKRGFPKVDRQNEDTYYEVLYDGKYKLLKYYKAHKLDVTSYNSATKMVKFEIGETLYILRPDNSVHKIKKDKKSVLEALGKEEEAVKSWWLKEKPNPKDEAGIAAIVGYVDSL</sequence>
<name>A0ABT6YME2_9BACT</name>
<proteinExistence type="predicted"/>
<accession>A0ABT6YME2</accession>
<dbReference type="Proteomes" id="UP001236569">
    <property type="component" value="Unassembled WGS sequence"/>
</dbReference>
<protein>
    <submittedName>
        <fullName evidence="1">Uncharacterized protein</fullName>
    </submittedName>
</protein>
<comment type="caution">
    <text evidence="1">The sequence shown here is derived from an EMBL/GenBank/DDBJ whole genome shotgun (WGS) entry which is preliminary data.</text>
</comment>
<keyword evidence="2" id="KW-1185">Reference proteome</keyword>